<reference evidence="1 2" key="1">
    <citation type="submission" date="2016-10" db="EMBL/GenBank/DDBJ databases">
        <title>Lutibacter sp. LPB0138, isolated from marine gastropod.</title>
        <authorList>
            <person name="Kim E."/>
            <person name="Yi H."/>
        </authorList>
    </citation>
    <scope>NUCLEOTIDE SEQUENCE [LARGE SCALE GENOMIC DNA]</scope>
    <source>
        <strain evidence="1 2">LPB0138</strain>
    </source>
</reference>
<keyword evidence="2" id="KW-1185">Reference proteome</keyword>
<evidence type="ECO:0008006" key="3">
    <source>
        <dbReference type="Google" id="ProtNLM"/>
    </source>
</evidence>
<name>A0A1D8P7F8_9FLAO</name>
<proteinExistence type="predicted"/>
<dbReference type="STRING" id="1850246.LPB138_07305"/>
<evidence type="ECO:0000313" key="2">
    <source>
        <dbReference type="Proteomes" id="UP000176050"/>
    </source>
</evidence>
<sequence length="246" mass="27838">MYANVAITNGLTHIYKGNSGDVISGEVILMNGSDQEQLVTFELNEAIFSCETNRIFTNEYSHPKSSTDWFNGKVLNKVLGPKEKYVYTYTIEMPNDKSLRGSYWTVLKVNLEKPIREESINGNIGLDTKITYAVALLTHVNDYDELSLDFENINLKEDAQNLKKELEVKLINNSLFIEGIKLSLEIYDNNGVKVHEGKTDRNLTFPGFCRDFLIDVSSLPNGKYECVLIADSREEFIGTNISLTID</sequence>
<organism evidence="1 2">
    <name type="scientific">Urechidicola croceus</name>
    <dbReference type="NCBI Taxonomy" id="1850246"/>
    <lineage>
        <taxon>Bacteria</taxon>
        <taxon>Pseudomonadati</taxon>
        <taxon>Bacteroidota</taxon>
        <taxon>Flavobacteriia</taxon>
        <taxon>Flavobacteriales</taxon>
        <taxon>Flavobacteriaceae</taxon>
        <taxon>Urechidicola</taxon>
    </lineage>
</organism>
<dbReference type="KEGG" id="lul:LPB138_07305"/>
<protein>
    <recommendedName>
        <fullName evidence="3">DUF3324 domain-containing protein</fullName>
    </recommendedName>
</protein>
<accession>A0A1D8P7F8</accession>
<gene>
    <name evidence="1" type="ORF">LPB138_07305</name>
</gene>
<dbReference type="AlphaFoldDB" id="A0A1D8P7F8"/>
<dbReference type="Proteomes" id="UP000176050">
    <property type="component" value="Chromosome"/>
</dbReference>
<dbReference type="EMBL" id="CP017478">
    <property type="protein sequence ID" value="AOW20492.1"/>
    <property type="molecule type" value="Genomic_DNA"/>
</dbReference>
<evidence type="ECO:0000313" key="1">
    <source>
        <dbReference type="EMBL" id="AOW20492.1"/>
    </source>
</evidence>